<protein>
    <submittedName>
        <fullName evidence="6">Protein-tyrosine phosphatase</fullName>
    </submittedName>
</protein>
<dbReference type="InterPro" id="IPR023485">
    <property type="entry name" value="Ptyr_pPase"/>
</dbReference>
<feature type="active site" evidence="4">
    <location>
        <position position="37"/>
    </location>
</feature>
<dbReference type="SMART" id="SM00226">
    <property type="entry name" value="LMWPc"/>
    <property type="match status" value="1"/>
</dbReference>
<comment type="similarity">
    <text evidence="1">Belongs to the low molecular weight phosphotyrosine protein phosphatase family.</text>
</comment>
<dbReference type="FunFam" id="3.40.50.2300:FF:000113">
    <property type="entry name" value="Low molecular weight protein-tyrosine-phosphatase"/>
    <property type="match status" value="1"/>
</dbReference>
<dbReference type="AlphaFoldDB" id="A0A1H4D3Q9"/>
<dbReference type="GO" id="GO:0004725">
    <property type="term" value="F:protein tyrosine phosphatase activity"/>
    <property type="evidence" value="ECO:0007669"/>
    <property type="project" value="InterPro"/>
</dbReference>
<dbReference type="InterPro" id="IPR052995">
    <property type="entry name" value="LMW-PTP"/>
</dbReference>
<dbReference type="STRING" id="592050.SAMN05421875_12237"/>
<evidence type="ECO:0000313" key="6">
    <source>
        <dbReference type="EMBL" id="SEA67089.1"/>
    </source>
</evidence>
<dbReference type="Proteomes" id="UP000199002">
    <property type="component" value="Unassembled WGS sequence"/>
</dbReference>
<dbReference type="InterPro" id="IPR036196">
    <property type="entry name" value="Ptyr_pPase_sf"/>
</dbReference>
<dbReference type="Gene3D" id="3.40.50.2300">
    <property type="match status" value="1"/>
</dbReference>
<keyword evidence="3" id="KW-0904">Protein phosphatase</keyword>
<dbReference type="PANTHER" id="PTHR47439:SF1">
    <property type="entry name" value="ACID PHOSPHATASE"/>
    <property type="match status" value="1"/>
</dbReference>
<dbReference type="CDD" id="cd16343">
    <property type="entry name" value="LMWPTP"/>
    <property type="match status" value="1"/>
</dbReference>
<proteinExistence type="inferred from homology"/>
<evidence type="ECO:0000256" key="2">
    <source>
        <dbReference type="ARBA" id="ARBA00022801"/>
    </source>
</evidence>
<organism evidence="6 7">
    <name type="scientific">Acidovorax soli</name>
    <dbReference type="NCBI Taxonomy" id="592050"/>
    <lineage>
        <taxon>Bacteria</taxon>
        <taxon>Pseudomonadati</taxon>
        <taxon>Pseudomonadota</taxon>
        <taxon>Betaproteobacteria</taxon>
        <taxon>Burkholderiales</taxon>
        <taxon>Comamonadaceae</taxon>
        <taxon>Acidovorax</taxon>
    </lineage>
</organism>
<sequence length="183" mass="20407">MEQANAAPLQSRPHTTGAFKEMNQFSVLFVCMGNICRSPSALGVFRQRVARAGLVESVRIDSAGTHGSHLGEPPDVRAQAHAWRRGYALADLRSRQVTDGDFYRFDLLLAMDDDNLSELHRRCPPGQQHRLRRLTEFCLRHDSPVVPDPYYGNAQGFEHVLDLLEDACDGLLAHVQQQLASAS</sequence>
<evidence type="ECO:0000256" key="4">
    <source>
        <dbReference type="PIRSR" id="PIRSR617867-1"/>
    </source>
</evidence>
<dbReference type="Pfam" id="PF01451">
    <property type="entry name" value="LMWPc"/>
    <property type="match status" value="1"/>
</dbReference>
<keyword evidence="7" id="KW-1185">Reference proteome</keyword>
<dbReference type="PANTHER" id="PTHR47439">
    <property type="entry name" value="LOW MOLECULAR WEIGHT PHOSPHOTYROSINE PROTEIN PHOSPHATASE-RELATED"/>
    <property type="match status" value="1"/>
</dbReference>
<accession>A0A1H4D3Q9</accession>
<evidence type="ECO:0000256" key="3">
    <source>
        <dbReference type="ARBA" id="ARBA00022912"/>
    </source>
</evidence>
<feature type="active site" description="Proton donor" evidence="4">
    <location>
        <position position="148"/>
    </location>
</feature>
<feature type="active site" description="Nucleophile" evidence="4">
    <location>
        <position position="31"/>
    </location>
</feature>
<dbReference type="EMBL" id="FNQJ01000022">
    <property type="protein sequence ID" value="SEA67089.1"/>
    <property type="molecule type" value="Genomic_DNA"/>
</dbReference>
<dbReference type="InterPro" id="IPR017867">
    <property type="entry name" value="Tyr_phospatase_low_mol_wt"/>
</dbReference>
<feature type="domain" description="Phosphotyrosine protein phosphatase I" evidence="5">
    <location>
        <begin position="25"/>
        <end position="174"/>
    </location>
</feature>
<dbReference type="PRINTS" id="PR00719">
    <property type="entry name" value="LMWPTPASE"/>
</dbReference>
<reference evidence="7" key="1">
    <citation type="submission" date="2016-10" db="EMBL/GenBank/DDBJ databases">
        <authorList>
            <person name="Varghese N."/>
            <person name="Submissions S."/>
        </authorList>
    </citation>
    <scope>NUCLEOTIDE SEQUENCE [LARGE SCALE GENOMIC DNA]</scope>
    <source>
        <strain evidence="7">DSM 25157</strain>
    </source>
</reference>
<name>A0A1H4D3Q9_9BURK</name>
<dbReference type="SUPFAM" id="SSF52788">
    <property type="entry name" value="Phosphotyrosine protein phosphatases I"/>
    <property type="match status" value="1"/>
</dbReference>
<evidence type="ECO:0000256" key="1">
    <source>
        <dbReference type="ARBA" id="ARBA00011063"/>
    </source>
</evidence>
<gene>
    <name evidence="6" type="ORF">SAMN05421875_12237</name>
</gene>
<evidence type="ECO:0000313" key="7">
    <source>
        <dbReference type="Proteomes" id="UP000199002"/>
    </source>
</evidence>
<keyword evidence="2" id="KW-0378">Hydrolase</keyword>
<evidence type="ECO:0000259" key="5">
    <source>
        <dbReference type="SMART" id="SM00226"/>
    </source>
</evidence>